<evidence type="ECO:0000256" key="1">
    <source>
        <dbReference type="SAM" id="Phobius"/>
    </source>
</evidence>
<proteinExistence type="predicted"/>
<organism evidence="2 3">
    <name type="scientific">Massilia solisilvae</name>
    <dbReference type="NCBI Taxonomy" id="1811225"/>
    <lineage>
        <taxon>Bacteria</taxon>
        <taxon>Pseudomonadati</taxon>
        <taxon>Pseudomonadota</taxon>
        <taxon>Betaproteobacteria</taxon>
        <taxon>Burkholderiales</taxon>
        <taxon>Oxalobacteraceae</taxon>
        <taxon>Telluria group</taxon>
        <taxon>Massilia</taxon>
    </lineage>
</organism>
<accession>A0ABT2BPI9</accession>
<gene>
    <name evidence="2" type="ORF">NX773_19835</name>
</gene>
<protein>
    <recommendedName>
        <fullName evidence="4">GATA-type domain-containing protein</fullName>
    </recommendedName>
</protein>
<evidence type="ECO:0000313" key="3">
    <source>
        <dbReference type="Proteomes" id="UP001205861"/>
    </source>
</evidence>
<dbReference type="Proteomes" id="UP001205861">
    <property type="component" value="Unassembled WGS sequence"/>
</dbReference>
<keyword evidence="1" id="KW-0812">Transmembrane</keyword>
<comment type="caution">
    <text evidence="2">The sequence shown here is derived from an EMBL/GenBank/DDBJ whole genome shotgun (WGS) entry which is preliminary data.</text>
</comment>
<evidence type="ECO:0000313" key="2">
    <source>
        <dbReference type="EMBL" id="MCS0610423.1"/>
    </source>
</evidence>
<reference evidence="2 3" key="1">
    <citation type="submission" date="2022-08" db="EMBL/GenBank/DDBJ databases">
        <title>Reclassification of Massilia species as members of the genera Telluria, Duganella, Pseudoduganella, Mokoshia gen. nov. and Zemynaea gen. nov. using orthogonal and non-orthogonal genome-based approaches.</title>
        <authorList>
            <person name="Bowman J.P."/>
        </authorList>
    </citation>
    <scope>NUCLEOTIDE SEQUENCE [LARGE SCALE GENOMIC DNA]</scope>
    <source>
        <strain evidence="2 3">JCM 31607</strain>
    </source>
</reference>
<name>A0ABT2BPI9_9BURK</name>
<dbReference type="EMBL" id="JANUGV010000007">
    <property type="protein sequence ID" value="MCS0610423.1"/>
    <property type="molecule type" value="Genomic_DNA"/>
</dbReference>
<keyword evidence="1" id="KW-1133">Transmembrane helix</keyword>
<keyword evidence="1" id="KW-0472">Membrane</keyword>
<evidence type="ECO:0008006" key="4">
    <source>
        <dbReference type="Google" id="ProtNLM"/>
    </source>
</evidence>
<keyword evidence="3" id="KW-1185">Reference proteome</keyword>
<feature type="transmembrane region" description="Helical" evidence="1">
    <location>
        <begin position="45"/>
        <end position="67"/>
    </location>
</feature>
<feature type="transmembrane region" description="Helical" evidence="1">
    <location>
        <begin position="16"/>
        <end position="33"/>
    </location>
</feature>
<dbReference type="RefSeq" id="WP_258858012.1">
    <property type="nucleotide sequence ID" value="NZ_JANUGV010000007.1"/>
</dbReference>
<sequence>MTVPSNKTDPPSVKPHPFWLIPVGALVGCLLFLTGEDGPLAQQAFIGAMWGAFGAVPVVMVSAFILITLNHRRESAEWESHSLSWYLSTHPECVVARSEVHCHSCGEARVHRRNMNSRGDVRAVVCSECGEVLYYERDA</sequence>
<dbReference type="PROSITE" id="PS51257">
    <property type="entry name" value="PROKAR_LIPOPROTEIN"/>
    <property type="match status" value="1"/>
</dbReference>